<reference evidence="1 2" key="1">
    <citation type="submission" date="2019-02" db="EMBL/GenBank/DDBJ databases">
        <title>Deep-cultivation of Planctomycetes and their phenomic and genomic characterization uncovers novel biology.</title>
        <authorList>
            <person name="Wiegand S."/>
            <person name="Jogler M."/>
            <person name="Boedeker C."/>
            <person name="Pinto D."/>
            <person name="Vollmers J."/>
            <person name="Rivas-Marin E."/>
            <person name="Kohn T."/>
            <person name="Peeters S.H."/>
            <person name="Heuer A."/>
            <person name="Rast P."/>
            <person name="Oberbeckmann S."/>
            <person name="Bunk B."/>
            <person name="Jeske O."/>
            <person name="Meyerdierks A."/>
            <person name="Storesund J.E."/>
            <person name="Kallscheuer N."/>
            <person name="Luecker S."/>
            <person name="Lage O.M."/>
            <person name="Pohl T."/>
            <person name="Merkel B.J."/>
            <person name="Hornburger P."/>
            <person name="Mueller R.-W."/>
            <person name="Bruemmer F."/>
            <person name="Labrenz M."/>
            <person name="Spormann A.M."/>
            <person name="Op Den Camp H."/>
            <person name="Overmann J."/>
            <person name="Amann R."/>
            <person name="Jetten M.S.M."/>
            <person name="Mascher T."/>
            <person name="Medema M.H."/>
            <person name="Devos D.P."/>
            <person name="Kaster A.-K."/>
            <person name="Ovreas L."/>
            <person name="Rohde M."/>
            <person name="Galperin M.Y."/>
            <person name="Jogler C."/>
        </authorList>
    </citation>
    <scope>NUCLEOTIDE SEQUENCE [LARGE SCALE GENOMIC DNA]</scope>
    <source>
        <strain evidence="1 2">Poly51</strain>
    </source>
</reference>
<dbReference type="Proteomes" id="UP000318288">
    <property type="component" value="Unassembled WGS sequence"/>
</dbReference>
<dbReference type="EMBL" id="SJPW01000005">
    <property type="protein sequence ID" value="TWU50751.1"/>
    <property type="molecule type" value="Genomic_DNA"/>
</dbReference>
<organism evidence="1 2">
    <name type="scientific">Rubripirellula tenax</name>
    <dbReference type="NCBI Taxonomy" id="2528015"/>
    <lineage>
        <taxon>Bacteria</taxon>
        <taxon>Pseudomonadati</taxon>
        <taxon>Planctomycetota</taxon>
        <taxon>Planctomycetia</taxon>
        <taxon>Pirellulales</taxon>
        <taxon>Pirellulaceae</taxon>
        <taxon>Rubripirellula</taxon>
    </lineage>
</organism>
<dbReference type="AlphaFoldDB" id="A0A5C6ETT0"/>
<evidence type="ECO:0000313" key="2">
    <source>
        <dbReference type="Proteomes" id="UP000318288"/>
    </source>
</evidence>
<sequence>MIQTPPLRLGRCRKNLPLGDLVMGIAKKGRNAFDFDGDPYVWWVAEDYEVFSPGTYFHANICKDDKSLLVTYQLGQDEATSHLVIKNGDPPGPWRRLRCPLFGTASAFTPRNVRQLLEWFRDHSQLADTVNYLGLKHP</sequence>
<comment type="caution">
    <text evidence="1">The sequence shown here is derived from an EMBL/GenBank/DDBJ whole genome shotgun (WGS) entry which is preliminary data.</text>
</comment>
<evidence type="ECO:0000313" key="1">
    <source>
        <dbReference type="EMBL" id="TWU50751.1"/>
    </source>
</evidence>
<proteinExistence type="predicted"/>
<accession>A0A5C6ETT0</accession>
<keyword evidence="2" id="KW-1185">Reference proteome</keyword>
<name>A0A5C6ETT0_9BACT</name>
<gene>
    <name evidence="1" type="ORF">Poly51_40440</name>
</gene>
<protein>
    <submittedName>
        <fullName evidence="1">Uncharacterized protein</fullName>
    </submittedName>
</protein>
<dbReference type="RefSeq" id="WP_186775680.1">
    <property type="nucleotide sequence ID" value="NZ_SJPW01000005.1"/>
</dbReference>